<dbReference type="OrthoDB" id="8062037at2759"/>
<dbReference type="Gene3D" id="3.30.40.10">
    <property type="entry name" value="Zinc/RING finger domain, C3HC4 (zinc finger)"/>
    <property type="match status" value="1"/>
</dbReference>
<evidence type="ECO:0000256" key="6">
    <source>
        <dbReference type="SAM" id="Phobius"/>
    </source>
</evidence>
<name>A0A0D7AG07_9AGAR</name>
<keyword evidence="3" id="KW-0862">Zinc</keyword>
<dbReference type="SUPFAM" id="SSF57850">
    <property type="entry name" value="RING/U-box"/>
    <property type="match status" value="1"/>
</dbReference>
<dbReference type="EMBL" id="KN881676">
    <property type="protein sequence ID" value="KIY50357.1"/>
    <property type="molecule type" value="Genomic_DNA"/>
</dbReference>
<gene>
    <name evidence="8" type="ORF">FISHEDRAFT_23924</name>
</gene>
<accession>A0A0D7AG07</accession>
<dbReference type="Proteomes" id="UP000054144">
    <property type="component" value="Unassembled WGS sequence"/>
</dbReference>
<feature type="transmembrane region" description="Helical" evidence="6">
    <location>
        <begin position="123"/>
        <end position="148"/>
    </location>
</feature>
<protein>
    <recommendedName>
        <fullName evidence="7">RING-type domain-containing protein</fullName>
    </recommendedName>
</protein>
<evidence type="ECO:0000256" key="4">
    <source>
        <dbReference type="PROSITE-ProRule" id="PRU00175"/>
    </source>
</evidence>
<proteinExistence type="predicted"/>
<feature type="domain" description="RING-type" evidence="7">
    <location>
        <begin position="453"/>
        <end position="548"/>
    </location>
</feature>
<feature type="transmembrane region" description="Helical" evidence="6">
    <location>
        <begin position="168"/>
        <end position="190"/>
    </location>
</feature>
<keyword evidence="6" id="KW-0812">Transmembrane</keyword>
<evidence type="ECO:0000313" key="8">
    <source>
        <dbReference type="EMBL" id="KIY50357.1"/>
    </source>
</evidence>
<dbReference type="InterPro" id="IPR013083">
    <property type="entry name" value="Znf_RING/FYVE/PHD"/>
</dbReference>
<feature type="region of interest" description="Disordered" evidence="5">
    <location>
        <begin position="198"/>
        <end position="237"/>
    </location>
</feature>
<dbReference type="Pfam" id="PF13639">
    <property type="entry name" value="zf-RING_2"/>
    <property type="match status" value="1"/>
</dbReference>
<keyword evidence="9" id="KW-1185">Reference proteome</keyword>
<dbReference type="PANTHER" id="PTHR45931:SF3">
    <property type="entry name" value="RING ZINC FINGER-CONTAINING PROTEIN"/>
    <property type="match status" value="1"/>
</dbReference>
<evidence type="ECO:0000256" key="5">
    <source>
        <dbReference type="SAM" id="MobiDB-lite"/>
    </source>
</evidence>
<feature type="region of interest" description="Disordered" evidence="5">
    <location>
        <begin position="404"/>
        <end position="434"/>
    </location>
</feature>
<reference evidence="8 9" key="1">
    <citation type="journal article" date="2015" name="Fungal Genet. Biol.">
        <title>Evolution of novel wood decay mechanisms in Agaricales revealed by the genome sequences of Fistulina hepatica and Cylindrobasidium torrendii.</title>
        <authorList>
            <person name="Floudas D."/>
            <person name="Held B.W."/>
            <person name="Riley R."/>
            <person name="Nagy L.G."/>
            <person name="Koehler G."/>
            <person name="Ransdell A.S."/>
            <person name="Younus H."/>
            <person name="Chow J."/>
            <person name="Chiniquy J."/>
            <person name="Lipzen A."/>
            <person name="Tritt A."/>
            <person name="Sun H."/>
            <person name="Haridas S."/>
            <person name="LaButti K."/>
            <person name="Ohm R.A."/>
            <person name="Kues U."/>
            <person name="Blanchette R.A."/>
            <person name="Grigoriev I.V."/>
            <person name="Minto R.E."/>
            <person name="Hibbett D.S."/>
        </authorList>
    </citation>
    <scope>NUCLEOTIDE SEQUENCE [LARGE SCALE GENOMIC DNA]</scope>
    <source>
        <strain evidence="8 9">ATCC 64428</strain>
    </source>
</reference>
<feature type="transmembrane region" description="Helical" evidence="6">
    <location>
        <begin position="251"/>
        <end position="271"/>
    </location>
</feature>
<feature type="compositionally biased region" description="Pro residues" evidence="5">
    <location>
        <begin position="44"/>
        <end position="56"/>
    </location>
</feature>
<feature type="compositionally biased region" description="Low complexity" evidence="5">
    <location>
        <begin position="219"/>
        <end position="237"/>
    </location>
</feature>
<feature type="transmembrane region" description="Helical" evidence="6">
    <location>
        <begin position="307"/>
        <end position="325"/>
    </location>
</feature>
<evidence type="ECO:0000256" key="1">
    <source>
        <dbReference type="ARBA" id="ARBA00022723"/>
    </source>
</evidence>
<feature type="non-terminal residue" evidence="8">
    <location>
        <position position="564"/>
    </location>
</feature>
<dbReference type="GO" id="GO:0005634">
    <property type="term" value="C:nucleus"/>
    <property type="evidence" value="ECO:0007669"/>
    <property type="project" value="TreeGrafter"/>
</dbReference>
<dbReference type="InterPro" id="IPR001841">
    <property type="entry name" value="Znf_RING"/>
</dbReference>
<keyword evidence="6" id="KW-0472">Membrane</keyword>
<dbReference type="InterPro" id="IPR051834">
    <property type="entry name" value="RING_finger_E3_ligase"/>
</dbReference>
<feature type="non-terminal residue" evidence="8">
    <location>
        <position position="1"/>
    </location>
</feature>
<feature type="transmembrane region" description="Helical" evidence="6">
    <location>
        <begin position="283"/>
        <end position="300"/>
    </location>
</feature>
<keyword evidence="2 4" id="KW-0863">Zinc-finger</keyword>
<dbReference type="SMART" id="SM00184">
    <property type="entry name" value="RING"/>
    <property type="match status" value="1"/>
</dbReference>
<dbReference type="GO" id="GO:0008270">
    <property type="term" value="F:zinc ion binding"/>
    <property type="evidence" value="ECO:0007669"/>
    <property type="project" value="UniProtKB-KW"/>
</dbReference>
<keyword evidence="6" id="KW-1133">Transmembrane helix</keyword>
<keyword evidence="1" id="KW-0479">Metal-binding</keyword>
<dbReference type="GO" id="GO:0006511">
    <property type="term" value="P:ubiquitin-dependent protein catabolic process"/>
    <property type="evidence" value="ECO:0007669"/>
    <property type="project" value="TreeGrafter"/>
</dbReference>
<evidence type="ECO:0000313" key="9">
    <source>
        <dbReference type="Proteomes" id="UP000054144"/>
    </source>
</evidence>
<dbReference type="PANTHER" id="PTHR45931">
    <property type="entry name" value="SI:CH211-59O9.10"/>
    <property type="match status" value="1"/>
</dbReference>
<dbReference type="AlphaFoldDB" id="A0A0D7AG07"/>
<evidence type="ECO:0000259" key="7">
    <source>
        <dbReference type="PROSITE" id="PS50089"/>
    </source>
</evidence>
<dbReference type="PROSITE" id="PS50089">
    <property type="entry name" value="ZF_RING_2"/>
    <property type="match status" value="1"/>
</dbReference>
<dbReference type="GO" id="GO:0061630">
    <property type="term" value="F:ubiquitin protein ligase activity"/>
    <property type="evidence" value="ECO:0007669"/>
    <property type="project" value="TreeGrafter"/>
</dbReference>
<feature type="region of interest" description="Disordered" evidence="5">
    <location>
        <begin position="34"/>
        <end position="56"/>
    </location>
</feature>
<organism evidence="8 9">
    <name type="scientific">Fistulina hepatica ATCC 64428</name>
    <dbReference type="NCBI Taxonomy" id="1128425"/>
    <lineage>
        <taxon>Eukaryota</taxon>
        <taxon>Fungi</taxon>
        <taxon>Dikarya</taxon>
        <taxon>Basidiomycota</taxon>
        <taxon>Agaricomycotina</taxon>
        <taxon>Agaricomycetes</taxon>
        <taxon>Agaricomycetidae</taxon>
        <taxon>Agaricales</taxon>
        <taxon>Fistulinaceae</taxon>
        <taxon>Fistulina</taxon>
    </lineage>
</organism>
<evidence type="ECO:0000256" key="3">
    <source>
        <dbReference type="ARBA" id="ARBA00022833"/>
    </source>
</evidence>
<evidence type="ECO:0000256" key="2">
    <source>
        <dbReference type="ARBA" id="ARBA00022771"/>
    </source>
</evidence>
<sequence>IRRVRSENDIVVSAIASSGPIVLPPVATNLNFETHPSLDKPADSPSPSPAVLPVAPPPVHTAPTADIASPNEAGGAQGIVTPGTSTSIDNPVVARIYLRRPLHRRILLFLGIGRGASRARRSLVTLCWNLVWGITQVTIIVAICVVASKSLSPHSSPPLNEWQVCGRLGAWSCVWIARVLITTGLAVWTWQREKVARERASTDPEQNGSGVTGGGNSDNAHASSTGAAAAGAGNSQSNSTLLRHTRMYARLTMLSSLITLSWFLTAHIMIYTSLDTCYHDAPHLWWLVFGILCIMYLMVLEVAILGLIVFILAPILFLLWNILLICTGRHPLQNPGAIKPEVGKLPRSVVDCIPLVIYIPPPPDAPLQDVVKIPEVAHTYPPKLAPTAEPEKARRRRFRFLRRQRKKTAEERSASTTEKPSGATDAPAGSTWEDRWENSGLPFVILEGNRAVCAICLMDFEEPNRASHAHSGRDSYAEQDDKKPQDLLTEATEQKAPPIDESAGDQLRLEDAGDGAQPLRLLPCGHAFHKTCLDPWLLDVSGRCPVCQQPVEIPRPSKKSRRNR</sequence>